<evidence type="ECO:0000313" key="16">
    <source>
        <dbReference type="Proteomes" id="UP000823561"/>
    </source>
</evidence>
<dbReference type="SMART" id="SM01114">
    <property type="entry name" value="CXC"/>
    <property type="match status" value="1"/>
</dbReference>
<keyword evidence="3" id="KW-0678">Repressor</keyword>
<comment type="catalytic activity">
    <reaction evidence="11">
        <text>L-lysyl(27)-[histone H3] + 3 S-adenosyl-L-methionine = N(6),N(6),N(6)-trimethyl-L-lysyl(27)-[histone H3] + 3 S-adenosyl-L-homocysteine + 3 H(+)</text>
        <dbReference type="Rhea" id="RHEA:60292"/>
        <dbReference type="Rhea" id="RHEA-COMP:15535"/>
        <dbReference type="Rhea" id="RHEA-COMP:15548"/>
        <dbReference type="ChEBI" id="CHEBI:15378"/>
        <dbReference type="ChEBI" id="CHEBI:29969"/>
        <dbReference type="ChEBI" id="CHEBI:57856"/>
        <dbReference type="ChEBI" id="CHEBI:59789"/>
        <dbReference type="ChEBI" id="CHEBI:61961"/>
        <dbReference type="EC" id="2.1.1.356"/>
    </reaction>
</comment>
<protein>
    <recommendedName>
        <fullName evidence="2">[histone H3]-lysine(27) N-trimethyltransferase</fullName>
        <ecNumber evidence="2">2.1.1.356</ecNumber>
    </recommendedName>
</protein>
<dbReference type="SUPFAM" id="SSF82199">
    <property type="entry name" value="SET domain"/>
    <property type="match status" value="1"/>
</dbReference>
<dbReference type="EC" id="2.1.1.356" evidence="2"/>
<evidence type="ECO:0000256" key="6">
    <source>
        <dbReference type="ARBA" id="ARBA00022691"/>
    </source>
</evidence>
<gene>
    <name evidence="15" type="ORF">AALO_G00083950</name>
</gene>
<comment type="caution">
    <text evidence="15">The sequence shown here is derived from an EMBL/GenBank/DDBJ whole genome shotgun (WGS) entry which is preliminary data.</text>
</comment>
<dbReference type="GO" id="GO:0031507">
    <property type="term" value="P:heterochromatin formation"/>
    <property type="evidence" value="ECO:0007669"/>
    <property type="project" value="TreeGrafter"/>
</dbReference>
<feature type="domain" description="CXC" evidence="14">
    <location>
        <begin position="478"/>
        <end position="580"/>
    </location>
</feature>
<dbReference type="Proteomes" id="UP000823561">
    <property type="component" value="Chromosome 6"/>
</dbReference>
<evidence type="ECO:0000256" key="5">
    <source>
        <dbReference type="ARBA" id="ARBA00022679"/>
    </source>
</evidence>
<keyword evidence="5" id="KW-0808">Transferase</keyword>
<evidence type="ECO:0000256" key="12">
    <source>
        <dbReference type="SAM" id="MobiDB-lite"/>
    </source>
</evidence>
<dbReference type="InterPro" id="IPR021654">
    <property type="entry name" value="EZH1/EZH2"/>
</dbReference>
<dbReference type="CDD" id="cd00167">
    <property type="entry name" value="SANT"/>
    <property type="match status" value="1"/>
</dbReference>
<evidence type="ECO:0000256" key="3">
    <source>
        <dbReference type="ARBA" id="ARBA00022491"/>
    </source>
</evidence>
<dbReference type="Pfam" id="PF18118">
    <property type="entry name" value="PRC2_HTH_1"/>
    <property type="match status" value="1"/>
</dbReference>
<evidence type="ECO:0000313" key="15">
    <source>
        <dbReference type="EMBL" id="KAG5280011.1"/>
    </source>
</evidence>
<evidence type="ECO:0000259" key="13">
    <source>
        <dbReference type="PROSITE" id="PS50280"/>
    </source>
</evidence>
<dbReference type="Pfam" id="PF18264">
    <property type="entry name" value="preSET_CXC"/>
    <property type="match status" value="1"/>
</dbReference>
<evidence type="ECO:0000259" key="14">
    <source>
        <dbReference type="PROSITE" id="PS51633"/>
    </source>
</evidence>
<dbReference type="PROSITE" id="PS50280">
    <property type="entry name" value="SET"/>
    <property type="match status" value="1"/>
</dbReference>
<keyword evidence="16" id="KW-1185">Reference proteome</keyword>
<evidence type="ECO:0000256" key="9">
    <source>
        <dbReference type="ARBA" id="ARBA00023163"/>
    </source>
</evidence>
<dbReference type="InterPro" id="IPR026489">
    <property type="entry name" value="CXC_dom"/>
</dbReference>
<name>A0AAV6H2N5_9TELE</name>
<keyword evidence="10" id="KW-0539">Nucleus</keyword>
<dbReference type="EMBL" id="JADWDJ010000006">
    <property type="protein sequence ID" value="KAG5280011.1"/>
    <property type="molecule type" value="Genomic_DNA"/>
</dbReference>
<dbReference type="InterPro" id="IPR044438">
    <property type="entry name" value="EZH1_SET"/>
</dbReference>
<feature type="compositionally biased region" description="Basic and acidic residues" evidence="12">
    <location>
        <begin position="366"/>
        <end position="377"/>
    </location>
</feature>
<dbReference type="InterPro" id="IPR046341">
    <property type="entry name" value="SET_dom_sf"/>
</dbReference>
<dbReference type="InterPro" id="IPR001005">
    <property type="entry name" value="SANT/Myb"/>
</dbReference>
<keyword evidence="9" id="KW-0804">Transcription</keyword>
<organism evidence="15 16">
    <name type="scientific">Alosa alosa</name>
    <name type="common">allis shad</name>
    <dbReference type="NCBI Taxonomy" id="278164"/>
    <lineage>
        <taxon>Eukaryota</taxon>
        <taxon>Metazoa</taxon>
        <taxon>Chordata</taxon>
        <taxon>Craniata</taxon>
        <taxon>Vertebrata</taxon>
        <taxon>Euteleostomi</taxon>
        <taxon>Actinopterygii</taxon>
        <taxon>Neopterygii</taxon>
        <taxon>Teleostei</taxon>
        <taxon>Clupei</taxon>
        <taxon>Clupeiformes</taxon>
        <taxon>Clupeoidei</taxon>
        <taxon>Clupeidae</taxon>
        <taxon>Alosa</taxon>
    </lineage>
</organism>
<feature type="compositionally biased region" description="Basic residues" evidence="12">
    <location>
        <begin position="339"/>
        <end position="351"/>
    </location>
</feature>
<keyword evidence="4" id="KW-0489">Methyltransferase</keyword>
<dbReference type="InterPro" id="IPR041355">
    <property type="entry name" value="Pre-SET_CXC"/>
</dbReference>
<dbReference type="Pfam" id="PF11616">
    <property type="entry name" value="EZH2_WD-Binding"/>
    <property type="match status" value="1"/>
</dbReference>
<feature type="compositionally biased region" description="Basic and acidic residues" evidence="12">
    <location>
        <begin position="200"/>
        <end position="211"/>
    </location>
</feature>
<dbReference type="GO" id="GO:0032259">
    <property type="term" value="P:methylation"/>
    <property type="evidence" value="ECO:0007669"/>
    <property type="project" value="UniProtKB-KW"/>
</dbReference>
<keyword evidence="6" id="KW-0949">S-adenosyl-L-methionine</keyword>
<dbReference type="FunFam" id="2.170.270.10:FF:000001">
    <property type="entry name" value="Putative histone-lysine N-methyltransferase EZH2"/>
    <property type="match status" value="1"/>
</dbReference>
<comment type="subcellular location">
    <subcellularLocation>
        <location evidence="1">Nucleus</location>
    </subcellularLocation>
</comment>
<feature type="compositionally biased region" description="Acidic residues" evidence="12">
    <location>
        <begin position="190"/>
        <end position="199"/>
    </location>
</feature>
<accession>A0AAV6H2N5</accession>
<keyword evidence="7" id="KW-0156">Chromatin regulator</keyword>
<evidence type="ECO:0000256" key="2">
    <source>
        <dbReference type="ARBA" id="ARBA00012186"/>
    </source>
</evidence>
<evidence type="ECO:0000256" key="4">
    <source>
        <dbReference type="ARBA" id="ARBA00022603"/>
    </source>
</evidence>
<feature type="region of interest" description="Disordered" evidence="12">
    <location>
        <begin position="186"/>
        <end position="225"/>
    </location>
</feature>
<evidence type="ECO:0000256" key="10">
    <source>
        <dbReference type="ARBA" id="ARBA00023242"/>
    </source>
</evidence>
<dbReference type="GO" id="GO:0003682">
    <property type="term" value="F:chromatin binding"/>
    <property type="evidence" value="ECO:0007669"/>
    <property type="project" value="TreeGrafter"/>
</dbReference>
<dbReference type="GO" id="GO:0140951">
    <property type="term" value="F:histone H3K27 trimethyltransferase activity"/>
    <property type="evidence" value="ECO:0007669"/>
    <property type="project" value="UniProtKB-EC"/>
</dbReference>
<evidence type="ECO:0000256" key="1">
    <source>
        <dbReference type="ARBA" id="ARBA00004123"/>
    </source>
</evidence>
<feature type="domain" description="SET" evidence="13">
    <location>
        <begin position="587"/>
        <end position="702"/>
    </location>
</feature>
<dbReference type="PANTHER" id="PTHR45747:SF20">
    <property type="entry name" value="[HISTONE H3]-LYSINE(27) N-TRIMETHYLTRANSFERASE"/>
    <property type="match status" value="1"/>
</dbReference>
<keyword evidence="8" id="KW-0805">Transcription regulation</keyword>
<dbReference type="SMART" id="SM00317">
    <property type="entry name" value="SET"/>
    <property type="match status" value="1"/>
</dbReference>
<dbReference type="InterPro" id="IPR001214">
    <property type="entry name" value="SET_dom"/>
</dbReference>
<feature type="compositionally biased region" description="Polar residues" evidence="12">
    <location>
        <begin position="378"/>
        <end position="392"/>
    </location>
</feature>
<dbReference type="GO" id="GO:0035098">
    <property type="term" value="C:ESC/E(Z) complex"/>
    <property type="evidence" value="ECO:0007669"/>
    <property type="project" value="TreeGrafter"/>
</dbReference>
<dbReference type="InterPro" id="IPR045318">
    <property type="entry name" value="EZH1/2-like"/>
</dbReference>
<dbReference type="Pfam" id="PF00856">
    <property type="entry name" value="SET"/>
    <property type="match status" value="1"/>
</dbReference>
<evidence type="ECO:0000256" key="11">
    <source>
        <dbReference type="ARBA" id="ARBA00048568"/>
    </source>
</evidence>
<evidence type="ECO:0000256" key="7">
    <source>
        <dbReference type="ARBA" id="ARBA00022853"/>
    </source>
</evidence>
<dbReference type="AlphaFoldDB" id="A0AAV6H2N5"/>
<dbReference type="PROSITE" id="PS51633">
    <property type="entry name" value="CXC"/>
    <property type="match status" value="1"/>
</dbReference>
<dbReference type="InterPro" id="IPR041343">
    <property type="entry name" value="PRC2_HTH_1"/>
</dbReference>
<feature type="region of interest" description="Disordered" evidence="12">
    <location>
        <begin position="335"/>
        <end position="412"/>
    </location>
</feature>
<dbReference type="CDD" id="cd19217">
    <property type="entry name" value="SET_EZH1"/>
    <property type="match status" value="1"/>
</dbReference>
<proteinExistence type="predicted"/>
<reference evidence="15" key="1">
    <citation type="submission" date="2020-10" db="EMBL/GenBank/DDBJ databases">
        <title>Chromosome-scale genome assembly of the Allis shad, Alosa alosa.</title>
        <authorList>
            <person name="Margot Z."/>
            <person name="Christophe K."/>
            <person name="Cabau C."/>
            <person name="Louis A."/>
            <person name="Berthelot C."/>
            <person name="Parey E."/>
            <person name="Roest Crollius H."/>
            <person name="Montfort J."/>
            <person name="Robinson-Rechavi M."/>
            <person name="Bucao C."/>
            <person name="Bouchez O."/>
            <person name="Gislard M."/>
            <person name="Lluch J."/>
            <person name="Milhes M."/>
            <person name="Lampietro C."/>
            <person name="Lopez Roques C."/>
            <person name="Donnadieu C."/>
            <person name="Braasch I."/>
            <person name="Desvignes T."/>
            <person name="Postlethwait J."/>
            <person name="Bobe J."/>
            <person name="Guiguen Y."/>
        </authorList>
    </citation>
    <scope>NUCLEOTIDE SEQUENCE</scope>
    <source>
        <strain evidence="15">M-15738</strain>
        <tissue evidence="15">Blood</tissue>
    </source>
</reference>
<dbReference type="Gene3D" id="2.170.270.10">
    <property type="entry name" value="SET domain"/>
    <property type="match status" value="1"/>
</dbReference>
<dbReference type="SMART" id="SM00717">
    <property type="entry name" value="SANT"/>
    <property type="match status" value="2"/>
</dbReference>
<sequence length="721" mass="82493">MEEAAAQRPPLSRPGRGLQEWKRRVKSEYMRLRQLKRFRKAEQVKALFLSNRQKIETRTQLLNEEWSKHRVQSVPLATATGSLPNKKLCMVEFSFPPFQNQTVAMRPLTTVAGIPFMYSWSPLQQNFMVEDETFLHNIPYMGDEVLEQDEAFLEELIDNYDGVHGDREGGFINDEIFKELVEALSQYSDHEEEEEEAEDGERKSAGEEPKDGPITTLGGNTPSLAEGCEGSNSLKMPHDKIFTAIASMFPYKGTMEELKQKYKDLLEPPSPVKCPAPQTWALCHPKHGPVHCFLHPFHASPNVYKRKSKEIRMETEPCGLECFLLQKGAKEFADQHMLKSQRSRRHRRRQPRASVSDVPASSGLAEESKDGDSDHETTSSSEGNSRCQTPTKQRPEEEGEEAEVETQGEQQWSGAEESLFRVLHGTYFNNFCSISKLIGTKNCRQVYEFAVKEVLIHRMPVEDGGVSPQKKKRKHRLWAKIQLKKDNLSNQVYNYQPCDHPEHPCDSSCPCVMTQNFCEKFCQCDHECQNRFPGCRCKTQCNTKQCPCYLAVRECDPDLCMTCGACDHWESKQVSCKNCSIQRGLKKHLLLAPSDVAGWGTFIKESVQKNEFISEYCGELISQDEADRRGRIYDKYMSSFLFNLNNDFVVDATRKGNKIRFANHSVNPNCYAKVVMVNGDHRIGIFAKRAIQQGEELFFDYRYSQADALKYVGIEREIDVA</sequence>
<dbReference type="InterPro" id="IPR033467">
    <property type="entry name" value="Tesmin/TSO1-like_CXC"/>
</dbReference>
<feature type="compositionally biased region" description="Acidic residues" evidence="12">
    <location>
        <begin position="397"/>
        <end position="406"/>
    </location>
</feature>
<evidence type="ECO:0000256" key="8">
    <source>
        <dbReference type="ARBA" id="ARBA00023015"/>
    </source>
</evidence>
<dbReference type="PANTHER" id="PTHR45747">
    <property type="entry name" value="HISTONE-LYSINE N-METHYLTRANSFERASE E(Z)"/>
    <property type="match status" value="1"/>
</dbReference>